<dbReference type="PROSITE" id="PS01159">
    <property type="entry name" value="WW_DOMAIN_1"/>
    <property type="match status" value="1"/>
</dbReference>
<feature type="compositionally biased region" description="Polar residues" evidence="1">
    <location>
        <begin position="87"/>
        <end position="96"/>
    </location>
</feature>
<feature type="compositionally biased region" description="Polar residues" evidence="1">
    <location>
        <begin position="19"/>
        <end position="34"/>
    </location>
</feature>
<name>A0A9Q1BEM2_HOLLE</name>
<evidence type="ECO:0000256" key="1">
    <source>
        <dbReference type="SAM" id="MobiDB-lite"/>
    </source>
</evidence>
<dbReference type="PRINTS" id="PR01217">
    <property type="entry name" value="PRICHEXTENSN"/>
</dbReference>
<feature type="compositionally biased region" description="Pro residues" evidence="1">
    <location>
        <begin position="695"/>
        <end position="767"/>
    </location>
</feature>
<dbReference type="InterPro" id="IPR001202">
    <property type="entry name" value="WW_dom"/>
</dbReference>
<accession>A0A9Q1BEM2</accession>
<feature type="compositionally biased region" description="Acidic residues" evidence="1">
    <location>
        <begin position="355"/>
        <end position="390"/>
    </location>
</feature>
<feature type="compositionally biased region" description="Basic and acidic residues" evidence="1">
    <location>
        <begin position="900"/>
        <end position="909"/>
    </location>
</feature>
<dbReference type="PROSITE" id="PS50020">
    <property type="entry name" value="WW_DOMAIN_2"/>
    <property type="match status" value="2"/>
</dbReference>
<feature type="region of interest" description="Disordered" evidence="1">
    <location>
        <begin position="643"/>
        <end position="807"/>
    </location>
</feature>
<dbReference type="Pfam" id="PF00397">
    <property type="entry name" value="WW"/>
    <property type="match status" value="1"/>
</dbReference>
<dbReference type="PANTHER" id="PTHR46697">
    <property type="entry name" value="FORMIN-BINDING PROTEIN 4"/>
    <property type="match status" value="1"/>
</dbReference>
<feature type="compositionally biased region" description="Basic and acidic residues" evidence="1">
    <location>
        <begin position="327"/>
        <end position="354"/>
    </location>
</feature>
<organism evidence="3 4">
    <name type="scientific">Holothuria leucospilota</name>
    <name type="common">Black long sea cucumber</name>
    <name type="synonym">Mertensiothuria leucospilota</name>
    <dbReference type="NCBI Taxonomy" id="206669"/>
    <lineage>
        <taxon>Eukaryota</taxon>
        <taxon>Metazoa</taxon>
        <taxon>Echinodermata</taxon>
        <taxon>Eleutherozoa</taxon>
        <taxon>Echinozoa</taxon>
        <taxon>Holothuroidea</taxon>
        <taxon>Aspidochirotacea</taxon>
        <taxon>Aspidochirotida</taxon>
        <taxon>Holothuriidae</taxon>
        <taxon>Holothuria</taxon>
    </lineage>
</organism>
<feature type="compositionally biased region" description="Basic and acidic residues" evidence="1">
    <location>
        <begin position="1"/>
        <end position="11"/>
    </location>
</feature>
<feature type="domain" description="WW" evidence="2">
    <location>
        <begin position="548"/>
        <end position="597"/>
    </location>
</feature>
<dbReference type="PANTHER" id="PTHR46697:SF1">
    <property type="entry name" value="FORMIN-BINDING PROTEIN 4"/>
    <property type="match status" value="1"/>
</dbReference>
<evidence type="ECO:0000259" key="2">
    <source>
        <dbReference type="PROSITE" id="PS50020"/>
    </source>
</evidence>
<feature type="compositionally biased region" description="Basic residues" evidence="1">
    <location>
        <begin position="655"/>
        <end position="669"/>
    </location>
</feature>
<keyword evidence="4" id="KW-1185">Reference proteome</keyword>
<comment type="caution">
    <text evidence="3">The sequence shown here is derived from an EMBL/GenBank/DDBJ whole genome shotgun (WGS) entry which is preliminary data.</text>
</comment>
<feature type="compositionally biased region" description="Basic and acidic residues" evidence="1">
    <location>
        <begin position="195"/>
        <end position="209"/>
    </location>
</feature>
<feature type="compositionally biased region" description="Basic and acidic residues" evidence="1">
    <location>
        <begin position="414"/>
        <end position="436"/>
    </location>
</feature>
<dbReference type="AlphaFoldDB" id="A0A9Q1BEM2"/>
<feature type="domain" description="WW" evidence="2">
    <location>
        <begin position="127"/>
        <end position="161"/>
    </location>
</feature>
<feature type="compositionally biased region" description="Basic and acidic residues" evidence="1">
    <location>
        <begin position="391"/>
        <end position="404"/>
    </location>
</feature>
<evidence type="ECO:0000313" key="4">
    <source>
        <dbReference type="Proteomes" id="UP001152320"/>
    </source>
</evidence>
<gene>
    <name evidence="3" type="ORF">HOLleu_36372</name>
</gene>
<feature type="compositionally biased region" description="Basic and acidic residues" evidence="1">
    <location>
        <begin position="670"/>
        <end position="680"/>
    </location>
</feature>
<feature type="compositionally biased region" description="Basic and acidic residues" evidence="1">
    <location>
        <begin position="284"/>
        <end position="302"/>
    </location>
</feature>
<dbReference type="InterPro" id="IPR036020">
    <property type="entry name" value="WW_dom_sf"/>
</dbReference>
<evidence type="ECO:0000313" key="3">
    <source>
        <dbReference type="EMBL" id="KAJ8023825.1"/>
    </source>
</evidence>
<dbReference type="InterPro" id="IPR053076">
    <property type="entry name" value="WW_domain_protein"/>
</dbReference>
<dbReference type="Gene3D" id="2.20.70.10">
    <property type="match status" value="1"/>
</dbReference>
<sequence>MGRKRLQEASSRRKKVLQLDNQPSGPASSRSNALSGLVGQYEGSDDEEEYDHNAPAPGLPANGSKPSDAMDSKLADFLAEIDALDSGPNTPQQTEPDSTDAHPPDTKEDQTAEDPGSTVNETEEYAPAEQHDWHEVLDPNTNCYYYWNSRTSEVTWEIPEVLKVPAPAPPTAEREPTLLEKLTRQEPDSSGVSKEQTKEAGKDVEKSDSDLESSDSERNLPSASKGGIVGYGSRDEESSEEEFILEKEPLMKEEGENVERDESVQDGEAEDNDKMETDEGVNGRSEEGESGDAKGMDVRSNGDEEEDDEDLSRYELFDDDEEDVEDIDKQLEEELEQRKAELRKLEMLDKLDHDKEEEESSKEEDREEDDDAEKMEDESGSEEEKEDDEDIQKLEFDLQKKLEELGGIDESGDTDQKEIDGKESPKQEVQKRKLEEDPMDDDTEDVPVKKLRQADADRVEMIDVAVQCDPELSGKDDDKTVKIMDLATTLTSKLQFLGVSKKGLNKFQLLLISTETRVQDWRDGILESPHLLRKLETADWELERYESEATPRGWSCHWDRYGWIYDLQLQWLSPPTHKQYFYMNQASGESQWEYPVEAMLKEQERMGVTGKEDSQATFNRASSIEGAVDSKESLINIITSTEEKKKEETTEATTKKAKKAKTKVKKKVKKESTATVKEEEQPPPPMPALEVLAEAPPPPPEPDSVSDPPPPPPPAEPYPPPPPPDEPPPPGTEADVPPLPPSPPPPPPEDSDIPPPPPLSPPPPPPSLDLGDSLLLGMDPPPPPAPLPEEPPEDTPEELPPEPETSAAIIGKPQLIYNQPAVSSLPQLYSAQPILPEGINIDGEPMDSVTASPDSSIDGIAIKTMKKGVKGKKLKKAKQDKKLLAKKKIPHSLVEKWKQIKEEQAKEEEGSSSSEEEDQAVVTQRRIEEWKKDQIERGKAQYNANFEAIQGDWRERLKKKKQAKS</sequence>
<feature type="region of interest" description="Disordered" evidence="1">
    <location>
        <begin position="1"/>
        <end position="138"/>
    </location>
</feature>
<feature type="compositionally biased region" description="Basic and acidic residues" evidence="1">
    <location>
        <begin position="172"/>
        <end position="187"/>
    </location>
</feature>
<proteinExistence type="predicted"/>
<feature type="region of interest" description="Disordered" evidence="1">
    <location>
        <begin position="162"/>
        <end position="445"/>
    </location>
</feature>
<feature type="compositionally biased region" description="Basic and acidic residues" evidence="1">
    <location>
        <begin position="244"/>
        <end position="263"/>
    </location>
</feature>
<reference evidence="3" key="1">
    <citation type="submission" date="2021-10" db="EMBL/GenBank/DDBJ databases">
        <title>Tropical sea cucumber genome reveals ecological adaptation and Cuvierian tubules defense mechanism.</title>
        <authorList>
            <person name="Chen T."/>
        </authorList>
    </citation>
    <scope>NUCLEOTIDE SEQUENCE</scope>
    <source>
        <strain evidence="3">Nanhai2018</strain>
        <tissue evidence="3">Muscle</tissue>
    </source>
</reference>
<dbReference type="SMART" id="SM00456">
    <property type="entry name" value="WW"/>
    <property type="match status" value="2"/>
</dbReference>
<feature type="compositionally biased region" description="Low complexity" evidence="1">
    <location>
        <begin position="768"/>
        <end position="778"/>
    </location>
</feature>
<protein>
    <submittedName>
        <fullName evidence="3">Formin-binding protein 4</fullName>
    </submittedName>
</protein>
<dbReference type="OrthoDB" id="2444812at2759"/>
<feature type="region of interest" description="Disordered" evidence="1">
    <location>
        <begin position="900"/>
        <end position="923"/>
    </location>
</feature>
<dbReference type="CDD" id="cd00201">
    <property type="entry name" value="WW"/>
    <property type="match status" value="2"/>
</dbReference>
<dbReference type="SUPFAM" id="SSF51045">
    <property type="entry name" value="WW domain"/>
    <property type="match status" value="1"/>
</dbReference>
<feature type="compositionally biased region" description="Acidic residues" evidence="1">
    <location>
        <begin position="790"/>
        <end position="801"/>
    </location>
</feature>
<dbReference type="EMBL" id="JAIZAY010000019">
    <property type="protein sequence ID" value="KAJ8023825.1"/>
    <property type="molecule type" value="Genomic_DNA"/>
</dbReference>
<dbReference type="Proteomes" id="UP001152320">
    <property type="component" value="Chromosome 19"/>
</dbReference>
<feature type="compositionally biased region" description="Pro residues" evidence="1">
    <location>
        <begin position="779"/>
        <end position="789"/>
    </location>
</feature>
<feature type="compositionally biased region" description="Basic and acidic residues" evidence="1">
    <location>
        <begin position="99"/>
        <end position="110"/>
    </location>
</feature>
<feature type="compositionally biased region" description="Acidic residues" evidence="1">
    <location>
        <begin position="317"/>
        <end position="326"/>
    </location>
</feature>